<dbReference type="PANTHER" id="PTHR37810:SF5">
    <property type="entry name" value="IMMUNITY PROTEIN SDPI"/>
    <property type="match status" value="1"/>
</dbReference>
<feature type="transmembrane region" description="Helical" evidence="1">
    <location>
        <begin position="118"/>
        <end position="136"/>
    </location>
</feature>
<evidence type="ECO:0000259" key="2">
    <source>
        <dbReference type="Pfam" id="PF07853"/>
    </source>
</evidence>
<dbReference type="Pfam" id="PF07853">
    <property type="entry name" value="DUF1648"/>
    <property type="match status" value="1"/>
</dbReference>
<feature type="transmembrane region" description="Helical" evidence="1">
    <location>
        <begin position="156"/>
        <end position="177"/>
    </location>
</feature>
<dbReference type="KEGG" id="gah:GAH_00805"/>
<keyword evidence="1" id="KW-1133">Transmembrane helix</keyword>
<feature type="transmembrane region" description="Helical" evidence="1">
    <location>
        <begin position="197"/>
        <end position="219"/>
    </location>
</feature>
<feature type="transmembrane region" description="Helical" evidence="1">
    <location>
        <begin position="225"/>
        <end position="244"/>
    </location>
</feature>
<feature type="transmembrane region" description="Helical" evidence="1">
    <location>
        <begin position="70"/>
        <end position="90"/>
    </location>
</feature>
<keyword evidence="4" id="KW-1185">Reference proteome</keyword>
<reference evidence="3 4" key="1">
    <citation type="submission" date="2015-04" db="EMBL/GenBank/DDBJ databases">
        <title>The complete genome sequence of the hyperthermophilic, obligate iron-reducing archaeon Geoglobus ahangari strain 234T.</title>
        <authorList>
            <person name="Manzella M.P."/>
            <person name="Holmes D.E."/>
            <person name="Rocheleau J.M."/>
            <person name="Chung A."/>
            <person name="Reguera G."/>
            <person name="Kashefi K."/>
        </authorList>
    </citation>
    <scope>NUCLEOTIDE SEQUENCE [LARGE SCALE GENOMIC DNA]</scope>
    <source>
        <strain evidence="3 4">234</strain>
    </source>
</reference>
<feature type="domain" description="DUF1648" evidence="2">
    <location>
        <begin position="125"/>
        <end position="170"/>
    </location>
</feature>
<evidence type="ECO:0000256" key="1">
    <source>
        <dbReference type="SAM" id="Phobius"/>
    </source>
</evidence>
<dbReference type="PANTHER" id="PTHR37810">
    <property type="entry name" value="IMMUNITY PROTEIN SDPI"/>
    <property type="match status" value="1"/>
</dbReference>
<name>A0A0F7IIL2_9EURY</name>
<dbReference type="Pfam" id="PF13630">
    <property type="entry name" value="SdpI"/>
    <property type="match status" value="1"/>
</dbReference>
<protein>
    <recommendedName>
        <fullName evidence="2">DUF1648 domain-containing protein</fullName>
    </recommendedName>
</protein>
<accession>A0A0F7IIL2</accession>
<organism evidence="3 4">
    <name type="scientific">Geoglobus ahangari</name>
    <dbReference type="NCBI Taxonomy" id="113653"/>
    <lineage>
        <taxon>Archaea</taxon>
        <taxon>Methanobacteriati</taxon>
        <taxon>Methanobacteriota</taxon>
        <taxon>Archaeoglobi</taxon>
        <taxon>Archaeoglobales</taxon>
        <taxon>Archaeoglobaceae</taxon>
        <taxon>Geoglobus</taxon>
    </lineage>
</organism>
<sequence>MFLSPLLVFMGIVTLLVRDRPNPYVGVRMGYTYLSREAWRKANTFAGVYSVLVGAVMLLAVLLLNPPIHVFIVVYFLSLFPLVYVSYRIAKKTYEMEDMSSPPREMKPFTAGSVRKPVLLQAIPLLAYLLIAALSWNSLPDVVAIHFAMDGTPDGFAGKVVGILVIPTAMMLAMVVLTAFSAREPLILRLPVDRPQVAFLAMQMLLAAVFTVTLIYNLGLVSGKAVLVTAFSGLVFVLLVVVWLSRSSG</sequence>
<dbReference type="GO" id="GO:0009636">
    <property type="term" value="P:response to toxic substance"/>
    <property type="evidence" value="ECO:0007669"/>
    <property type="project" value="TreeGrafter"/>
</dbReference>
<dbReference type="STRING" id="113653.GAH_00805"/>
<dbReference type="Proteomes" id="UP000034723">
    <property type="component" value="Chromosome"/>
</dbReference>
<dbReference type="InterPro" id="IPR012867">
    <property type="entry name" value="DUF1648"/>
</dbReference>
<gene>
    <name evidence="3" type="ORF">GAH_00805</name>
</gene>
<proteinExistence type="predicted"/>
<keyword evidence="1" id="KW-0812">Transmembrane</keyword>
<dbReference type="AlphaFoldDB" id="A0A0F7IIL2"/>
<keyword evidence="1" id="KW-0472">Membrane</keyword>
<evidence type="ECO:0000313" key="3">
    <source>
        <dbReference type="EMBL" id="AKG91863.1"/>
    </source>
</evidence>
<dbReference type="InterPro" id="IPR025962">
    <property type="entry name" value="SdpI/YhfL"/>
</dbReference>
<feature type="transmembrane region" description="Helical" evidence="1">
    <location>
        <begin position="45"/>
        <end position="64"/>
    </location>
</feature>
<dbReference type="InParanoid" id="A0A0F7IIL2"/>
<dbReference type="EMBL" id="CP011267">
    <property type="protein sequence ID" value="AKG91863.1"/>
    <property type="molecule type" value="Genomic_DNA"/>
</dbReference>
<dbReference type="PATRIC" id="fig|113653.22.peg.805"/>
<dbReference type="HOGENOM" id="CLU_090556_0_0_2"/>
<evidence type="ECO:0000313" key="4">
    <source>
        <dbReference type="Proteomes" id="UP000034723"/>
    </source>
</evidence>